<dbReference type="Pfam" id="PF05157">
    <property type="entry name" value="MshEN"/>
    <property type="match status" value="1"/>
</dbReference>
<dbReference type="Gene3D" id="3.30.450.90">
    <property type="match status" value="1"/>
</dbReference>
<gene>
    <name evidence="5" type="primary">epsE_5</name>
    <name evidence="5" type="ORF">FF011L_47360</name>
</gene>
<keyword evidence="2" id="KW-0547">Nucleotide-binding</keyword>
<dbReference type="Proteomes" id="UP000320672">
    <property type="component" value="Chromosome"/>
</dbReference>
<dbReference type="OrthoDB" id="244550at2"/>
<comment type="similarity">
    <text evidence="1">Belongs to the GSP E family.</text>
</comment>
<dbReference type="InterPro" id="IPR001482">
    <property type="entry name" value="T2SS/T4SS_dom"/>
</dbReference>
<dbReference type="GO" id="GO:0016887">
    <property type="term" value="F:ATP hydrolysis activity"/>
    <property type="evidence" value="ECO:0007669"/>
    <property type="project" value="TreeGrafter"/>
</dbReference>
<dbReference type="InterPro" id="IPR027417">
    <property type="entry name" value="P-loop_NTPase"/>
</dbReference>
<evidence type="ECO:0000313" key="5">
    <source>
        <dbReference type="EMBL" id="QDS95934.1"/>
    </source>
</evidence>
<dbReference type="RefSeq" id="WP_145354150.1">
    <property type="nucleotide sequence ID" value="NZ_CP036262.1"/>
</dbReference>
<dbReference type="InterPro" id="IPR037257">
    <property type="entry name" value="T2SS_E_N_sf"/>
</dbReference>
<evidence type="ECO:0000313" key="6">
    <source>
        <dbReference type="Proteomes" id="UP000320672"/>
    </source>
</evidence>
<keyword evidence="3" id="KW-0067">ATP-binding</keyword>
<protein>
    <submittedName>
        <fullName evidence="5">Type II secretion system protein E</fullName>
    </submittedName>
</protein>
<name>A0A517MM18_9BACT</name>
<dbReference type="Gene3D" id="3.30.300.160">
    <property type="entry name" value="Type II secretion system, protein E, N-terminal domain"/>
    <property type="match status" value="1"/>
</dbReference>
<dbReference type="PROSITE" id="PS00662">
    <property type="entry name" value="T2SP_E"/>
    <property type="match status" value="1"/>
</dbReference>
<dbReference type="AlphaFoldDB" id="A0A517MM18"/>
<dbReference type="SUPFAM" id="SSF160246">
    <property type="entry name" value="EspE N-terminal domain-like"/>
    <property type="match status" value="1"/>
</dbReference>
<dbReference type="KEGG" id="rml:FF011L_47360"/>
<dbReference type="GO" id="GO:0005886">
    <property type="term" value="C:plasma membrane"/>
    <property type="evidence" value="ECO:0007669"/>
    <property type="project" value="TreeGrafter"/>
</dbReference>
<dbReference type="SMART" id="SM00382">
    <property type="entry name" value="AAA"/>
    <property type="match status" value="1"/>
</dbReference>
<dbReference type="Gene3D" id="3.40.50.300">
    <property type="entry name" value="P-loop containing nucleotide triphosphate hydrolases"/>
    <property type="match status" value="1"/>
</dbReference>
<keyword evidence="6" id="KW-1185">Reference proteome</keyword>
<dbReference type="InterPro" id="IPR007831">
    <property type="entry name" value="T2SS_GspE_N"/>
</dbReference>
<dbReference type="PANTHER" id="PTHR30258:SF2">
    <property type="entry name" value="COMG OPERON PROTEIN 1"/>
    <property type="match status" value="1"/>
</dbReference>
<accession>A0A517MM18</accession>
<dbReference type="CDD" id="cd01129">
    <property type="entry name" value="PulE-GspE-like"/>
    <property type="match status" value="1"/>
</dbReference>
<dbReference type="Pfam" id="PF00437">
    <property type="entry name" value="T2SSE"/>
    <property type="match status" value="1"/>
</dbReference>
<evidence type="ECO:0000256" key="1">
    <source>
        <dbReference type="ARBA" id="ARBA00006611"/>
    </source>
</evidence>
<dbReference type="InterPro" id="IPR003593">
    <property type="entry name" value="AAA+_ATPase"/>
</dbReference>
<proteinExistence type="inferred from homology"/>
<dbReference type="EMBL" id="CP036262">
    <property type="protein sequence ID" value="QDS95934.1"/>
    <property type="molecule type" value="Genomic_DNA"/>
</dbReference>
<evidence type="ECO:0000256" key="2">
    <source>
        <dbReference type="ARBA" id="ARBA00022741"/>
    </source>
</evidence>
<reference evidence="5 6" key="1">
    <citation type="submission" date="2019-02" db="EMBL/GenBank/DDBJ databases">
        <title>Deep-cultivation of Planctomycetes and their phenomic and genomic characterization uncovers novel biology.</title>
        <authorList>
            <person name="Wiegand S."/>
            <person name="Jogler M."/>
            <person name="Boedeker C."/>
            <person name="Pinto D."/>
            <person name="Vollmers J."/>
            <person name="Rivas-Marin E."/>
            <person name="Kohn T."/>
            <person name="Peeters S.H."/>
            <person name="Heuer A."/>
            <person name="Rast P."/>
            <person name="Oberbeckmann S."/>
            <person name="Bunk B."/>
            <person name="Jeske O."/>
            <person name="Meyerdierks A."/>
            <person name="Storesund J.E."/>
            <person name="Kallscheuer N."/>
            <person name="Luecker S."/>
            <person name="Lage O.M."/>
            <person name="Pohl T."/>
            <person name="Merkel B.J."/>
            <person name="Hornburger P."/>
            <person name="Mueller R.-W."/>
            <person name="Bruemmer F."/>
            <person name="Labrenz M."/>
            <person name="Spormann A.M."/>
            <person name="Op den Camp H."/>
            <person name="Overmann J."/>
            <person name="Amann R."/>
            <person name="Jetten M.S.M."/>
            <person name="Mascher T."/>
            <person name="Medema M.H."/>
            <person name="Devos D.P."/>
            <person name="Kaster A.-K."/>
            <person name="Ovreas L."/>
            <person name="Rohde M."/>
            <person name="Galperin M.Y."/>
            <person name="Jogler C."/>
        </authorList>
    </citation>
    <scope>NUCLEOTIDE SEQUENCE [LARGE SCALE GENOMIC DNA]</scope>
    <source>
        <strain evidence="5 6">FF011L</strain>
    </source>
</reference>
<evidence type="ECO:0000256" key="3">
    <source>
        <dbReference type="ARBA" id="ARBA00022840"/>
    </source>
</evidence>
<dbReference type="GO" id="GO:0005524">
    <property type="term" value="F:ATP binding"/>
    <property type="evidence" value="ECO:0007669"/>
    <property type="project" value="UniProtKB-KW"/>
</dbReference>
<dbReference type="SUPFAM" id="SSF52540">
    <property type="entry name" value="P-loop containing nucleoside triphosphate hydrolases"/>
    <property type="match status" value="1"/>
</dbReference>
<organism evidence="5 6">
    <name type="scientific">Roseimaritima multifibrata</name>
    <dbReference type="NCBI Taxonomy" id="1930274"/>
    <lineage>
        <taxon>Bacteria</taxon>
        <taxon>Pseudomonadati</taxon>
        <taxon>Planctomycetota</taxon>
        <taxon>Planctomycetia</taxon>
        <taxon>Pirellulales</taxon>
        <taxon>Pirellulaceae</taxon>
        <taxon>Roseimaritima</taxon>
    </lineage>
</organism>
<sequence>MTILSPTIPWQPSPGASILDLGLIEEETFLGTGNESLHPPTVQLRDGLVDPLTVRLLPIAKAKRLCALVMFKVHDSLTVALAEPQNLQQIDEIERLTGLAVQPVRASKDSIESAIERCYRDGFRVDAINADLPPGMVSLGGPSVDNDPALDTGVPHESPVSSLLNFIIVHALRQNASDVHIEPTQSGMVVRIRVDGQLRELLKTRRALHGPLLSNLKTLANPKEAQANVSLEGRMHVTVEGRAIDIRVTTLPTIQGEKAALRILDRRHLTFNLQDLGMPTSILQKLQNQLARPHGLTLVTGPTGCGKTTTVYSMLQLIKSVQRNIVTVESPVEYQLDLVNQVPIGQGESLSFSTALRSILRQDPDVIMVGEIRDPETAALAIQASLSGHLVISTMHSQDSQSAITRLRDMGIEPHKIAASLTGVIAQRLIRQNCPYCQTTYYPEATELESVGYHSDRHEPFHRGEGCRECCDSGFKGRQAIFEFLTIDKDLQHQIRMGHPLSTTPATKTETGPIAPQGTRLIDMGLRLAEAGTTSIEEVIRVAHLE</sequence>
<evidence type="ECO:0000259" key="4">
    <source>
        <dbReference type="PROSITE" id="PS00662"/>
    </source>
</evidence>
<feature type="domain" description="Bacterial type II secretion system protein E" evidence="4">
    <location>
        <begin position="360"/>
        <end position="374"/>
    </location>
</feature>
<dbReference type="PANTHER" id="PTHR30258">
    <property type="entry name" value="TYPE II SECRETION SYSTEM PROTEIN GSPE-RELATED"/>
    <property type="match status" value="1"/>
</dbReference>